<feature type="transmembrane region" description="Helical" evidence="2">
    <location>
        <begin position="31"/>
        <end position="49"/>
    </location>
</feature>
<keyword evidence="4" id="KW-1185">Reference proteome</keyword>
<dbReference type="Proteomes" id="UP000571817">
    <property type="component" value="Unassembled WGS sequence"/>
</dbReference>
<dbReference type="PANTHER" id="PTHR33269">
    <property type="entry name" value="NADH-UBIQUINONE OXIDOREDUCTASE CHAIN 6"/>
    <property type="match status" value="1"/>
</dbReference>
<organism evidence="3 4">
    <name type="scientific">Allobranchiibius huperziae</name>
    <dbReference type="NCBI Taxonomy" id="1874116"/>
    <lineage>
        <taxon>Bacteria</taxon>
        <taxon>Bacillati</taxon>
        <taxon>Actinomycetota</taxon>
        <taxon>Actinomycetes</taxon>
        <taxon>Micrococcales</taxon>
        <taxon>Dermacoccaceae</taxon>
        <taxon>Allobranchiibius</taxon>
    </lineage>
</organism>
<dbReference type="RefSeq" id="WP_179482732.1">
    <property type="nucleotide sequence ID" value="NZ_JACCFW010000001.1"/>
</dbReference>
<comment type="subcellular location">
    <subcellularLocation>
        <location evidence="2">Cell membrane</location>
        <topology evidence="2">Multi-pass membrane protein</topology>
    </subcellularLocation>
</comment>
<dbReference type="EMBL" id="JACCFW010000001">
    <property type="protein sequence ID" value="NYJ75788.1"/>
    <property type="molecule type" value="Genomic_DNA"/>
</dbReference>
<protein>
    <recommendedName>
        <fullName evidence="2">NADH-quinone oxidoreductase subunit J</fullName>
        <ecNumber evidence="2">7.1.1.-</ecNumber>
    </recommendedName>
</protein>
<gene>
    <name evidence="3" type="ORF">HNR15_002751</name>
</gene>
<evidence type="ECO:0000256" key="1">
    <source>
        <dbReference type="ARBA" id="ARBA00005698"/>
    </source>
</evidence>
<keyword evidence="2" id="KW-0874">Quinone</keyword>
<dbReference type="GO" id="GO:0005886">
    <property type="term" value="C:plasma membrane"/>
    <property type="evidence" value="ECO:0007669"/>
    <property type="project" value="UniProtKB-SubCell"/>
</dbReference>
<keyword evidence="2" id="KW-1133">Transmembrane helix</keyword>
<dbReference type="Gene3D" id="1.20.120.1200">
    <property type="entry name" value="NADH-ubiquinone/plastoquinone oxidoreductase chain 6, subunit NuoJ"/>
    <property type="match status" value="1"/>
</dbReference>
<keyword evidence="2" id="KW-0472">Membrane</keyword>
<dbReference type="InterPro" id="IPR042106">
    <property type="entry name" value="Nuo/plastoQ_OxRdtase_6_NuoJ"/>
</dbReference>
<comment type="function">
    <text evidence="2">NDH-1 shuttles electrons from NADH, via FMN and iron-sulfur (Fe-S) centers, to quinones in the respiratory chain. Couples the redox reaction to proton translocation (for every two electrons transferred, four hydrogen ions are translocated across the cytoplasmic membrane), and thus conserves the redox energy in a proton gradient.</text>
</comment>
<dbReference type="PANTHER" id="PTHR33269:SF17">
    <property type="entry name" value="NADH-UBIQUINONE OXIDOREDUCTASE CHAIN 6"/>
    <property type="match status" value="1"/>
</dbReference>
<keyword evidence="2" id="KW-0812">Transmembrane</keyword>
<accession>A0A853DG74</accession>
<dbReference type="GO" id="GO:0008137">
    <property type="term" value="F:NADH dehydrogenase (ubiquinone) activity"/>
    <property type="evidence" value="ECO:0007669"/>
    <property type="project" value="UniProtKB-UniRule"/>
</dbReference>
<evidence type="ECO:0000313" key="3">
    <source>
        <dbReference type="EMBL" id="NYJ75788.1"/>
    </source>
</evidence>
<sequence length="177" mass="18600">MTTYDIFFSILGILCAASGLAAVTTRHLMHAALWLIVCLATLAGCYLVLGAELVALVQLLVYVGAIVVLVLFALMLTRAPIGRSHDHDTPLLQRAVALVIAGSAGVLLGIVLITGVRGGTVRVHGGSTNGLARMLFSTWVWPFELLSLLLLAALVGALAMSRSLVPARATRRTGEDS</sequence>
<keyword evidence="2" id="KW-1003">Cell membrane</keyword>
<feature type="transmembrane region" description="Helical" evidence="2">
    <location>
        <begin position="139"/>
        <end position="161"/>
    </location>
</feature>
<evidence type="ECO:0000256" key="2">
    <source>
        <dbReference type="RuleBase" id="RU004429"/>
    </source>
</evidence>
<comment type="similarity">
    <text evidence="1 2">Belongs to the complex I subunit 6 family.</text>
</comment>
<feature type="transmembrane region" description="Helical" evidence="2">
    <location>
        <begin position="6"/>
        <end position="24"/>
    </location>
</feature>
<dbReference type="Pfam" id="PF00499">
    <property type="entry name" value="Oxidored_q3"/>
    <property type="match status" value="1"/>
</dbReference>
<dbReference type="InterPro" id="IPR001457">
    <property type="entry name" value="NADH_UbQ/plastoQ_OxRdtase_su6"/>
</dbReference>
<reference evidence="3 4" key="1">
    <citation type="submission" date="2020-07" db="EMBL/GenBank/DDBJ databases">
        <title>Sequencing the genomes of 1000 actinobacteria strains.</title>
        <authorList>
            <person name="Klenk H.-P."/>
        </authorList>
    </citation>
    <scope>NUCLEOTIDE SEQUENCE [LARGE SCALE GENOMIC DNA]</scope>
    <source>
        <strain evidence="3 4">DSM 29531</strain>
    </source>
</reference>
<feature type="transmembrane region" description="Helical" evidence="2">
    <location>
        <begin position="55"/>
        <end position="76"/>
    </location>
</feature>
<dbReference type="AlphaFoldDB" id="A0A853DG74"/>
<dbReference type="EC" id="7.1.1.-" evidence="2"/>
<name>A0A853DG74_9MICO</name>
<feature type="transmembrane region" description="Helical" evidence="2">
    <location>
        <begin position="96"/>
        <end position="119"/>
    </location>
</feature>
<dbReference type="GO" id="GO:0048038">
    <property type="term" value="F:quinone binding"/>
    <property type="evidence" value="ECO:0007669"/>
    <property type="project" value="UniProtKB-UniRule"/>
</dbReference>
<proteinExistence type="inferred from homology"/>
<comment type="catalytic activity">
    <reaction evidence="2">
        <text>a quinone + NADH + 5 H(+)(in) = a quinol + NAD(+) + 4 H(+)(out)</text>
        <dbReference type="Rhea" id="RHEA:57888"/>
        <dbReference type="ChEBI" id="CHEBI:15378"/>
        <dbReference type="ChEBI" id="CHEBI:24646"/>
        <dbReference type="ChEBI" id="CHEBI:57540"/>
        <dbReference type="ChEBI" id="CHEBI:57945"/>
        <dbReference type="ChEBI" id="CHEBI:132124"/>
    </reaction>
</comment>
<comment type="caution">
    <text evidence="3">The sequence shown here is derived from an EMBL/GenBank/DDBJ whole genome shotgun (WGS) entry which is preliminary data.</text>
</comment>
<keyword evidence="2" id="KW-0520">NAD</keyword>
<evidence type="ECO:0000313" key="4">
    <source>
        <dbReference type="Proteomes" id="UP000571817"/>
    </source>
</evidence>